<evidence type="ECO:0000313" key="3">
    <source>
        <dbReference type="EMBL" id="PWY84787.1"/>
    </source>
</evidence>
<dbReference type="AlphaFoldDB" id="A0A317WHY9"/>
<evidence type="ECO:0000313" key="4">
    <source>
        <dbReference type="Proteomes" id="UP000247233"/>
    </source>
</evidence>
<reference evidence="3 4" key="1">
    <citation type="submission" date="2016-12" db="EMBL/GenBank/DDBJ databases">
        <title>The genomes of Aspergillus section Nigri reveals drivers in fungal speciation.</title>
        <authorList>
            <consortium name="DOE Joint Genome Institute"/>
            <person name="Vesth T.C."/>
            <person name="Nybo J."/>
            <person name="Theobald S."/>
            <person name="Brandl J."/>
            <person name="Frisvad J.C."/>
            <person name="Nielsen K.F."/>
            <person name="Lyhne E.K."/>
            <person name="Kogle M.E."/>
            <person name="Kuo A."/>
            <person name="Riley R."/>
            <person name="Clum A."/>
            <person name="Nolan M."/>
            <person name="Lipzen A."/>
            <person name="Salamov A."/>
            <person name="Henrissat B."/>
            <person name="Wiebenga A."/>
            <person name="De Vries R.P."/>
            <person name="Grigoriev I.V."/>
            <person name="Mortensen U.H."/>
            <person name="Andersen M.R."/>
            <person name="Baker S.E."/>
        </authorList>
    </citation>
    <scope>NUCLEOTIDE SEQUENCE [LARGE SCALE GENOMIC DNA]</scope>
    <source>
        <strain evidence="3 4">CBS 117.55</strain>
    </source>
</reference>
<feature type="domain" description="CBM-cenC" evidence="2">
    <location>
        <begin position="12"/>
        <end position="142"/>
    </location>
</feature>
<evidence type="ECO:0000259" key="2">
    <source>
        <dbReference type="Pfam" id="PF02018"/>
    </source>
</evidence>
<dbReference type="GO" id="GO:0016798">
    <property type="term" value="F:hydrolase activity, acting on glycosyl bonds"/>
    <property type="evidence" value="ECO:0007669"/>
    <property type="project" value="InterPro"/>
</dbReference>
<evidence type="ECO:0000256" key="1">
    <source>
        <dbReference type="ARBA" id="ARBA00022801"/>
    </source>
</evidence>
<comment type="caution">
    <text evidence="3">The sequence shown here is derived from an EMBL/GenBank/DDBJ whole genome shotgun (WGS) entry which is preliminary data.</text>
</comment>
<dbReference type="VEuPathDB" id="FungiDB:BO70DRAFT_428393"/>
<dbReference type="RefSeq" id="XP_025400129.1">
    <property type="nucleotide sequence ID" value="XM_025547966.1"/>
</dbReference>
<keyword evidence="1" id="KW-0378">Hydrolase</keyword>
<organism evidence="3 4">
    <name type="scientific">Aspergillus heteromorphus CBS 117.55</name>
    <dbReference type="NCBI Taxonomy" id="1448321"/>
    <lineage>
        <taxon>Eukaryota</taxon>
        <taxon>Fungi</taxon>
        <taxon>Dikarya</taxon>
        <taxon>Ascomycota</taxon>
        <taxon>Pezizomycotina</taxon>
        <taxon>Eurotiomycetes</taxon>
        <taxon>Eurotiomycetidae</taxon>
        <taxon>Eurotiales</taxon>
        <taxon>Aspergillaceae</taxon>
        <taxon>Aspergillus</taxon>
        <taxon>Aspergillus subgen. Circumdati</taxon>
    </lineage>
</organism>
<dbReference type="EMBL" id="MSFL01000009">
    <property type="protein sequence ID" value="PWY84787.1"/>
    <property type="molecule type" value="Genomic_DNA"/>
</dbReference>
<dbReference type="Proteomes" id="UP000247233">
    <property type="component" value="Unassembled WGS sequence"/>
</dbReference>
<dbReference type="STRING" id="1448321.A0A317WHY9"/>
<dbReference type="Gene3D" id="2.60.120.260">
    <property type="entry name" value="Galactose-binding domain-like"/>
    <property type="match status" value="1"/>
</dbReference>
<accession>A0A317WHY9</accession>
<name>A0A317WHY9_9EURO</name>
<dbReference type="GeneID" id="37070203"/>
<proteinExistence type="predicted"/>
<gene>
    <name evidence="3" type="ORF">BO70DRAFT_428393</name>
</gene>
<dbReference type="OrthoDB" id="3565477at2759"/>
<protein>
    <recommendedName>
        <fullName evidence="2">CBM-cenC domain-containing protein</fullName>
    </recommendedName>
</protein>
<sequence>MPGSAGIYWQYELLTNPSFDTGSLSPWAVLSGYGSATVVEDTADDRGYVALLGDTSTLTAVYQTVTDLVVGDSYTLSFDYSIESAARAGEAAFYLCVDGIASANRLKNKAVPYTTTGTSWQTLSVTFDASSTTHEFYILVYVVTSSTEPQVYLDNAQFLAVSAKDDLQVCITSTYTSTSTLFIATSSSAAASSSTPVLESPSSVPGITSSVIIATSASPSSVSSSNAVTFVSSSSSPVPPRSSSAPVFASSHSCIPLVILQNPRYSHQHPSPVKLAGDDVQFQGLYVKIPDTITISILFCGYSKLANWLHFAFRQPTSSIIFIDTILQPSLRGFIINSHQNVIESILALICQSTIVREHPNSHVQRFSLALKPAYR</sequence>
<dbReference type="InterPro" id="IPR003305">
    <property type="entry name" value="CenC_carb-bd"/>
</dbReference>
<dbReference type="Pfam" id="PF02018">
    <property type="entry name" value="CBM_4_9"/>
    <property type="match status" value="1"/>
</dbReference>
<dbReference type="InterPro" id="IPR008979">
    <property type="entry name" value="Galactose-bd-like_sf"/>
</dbReference>
<keyword evidence="4" id="KW-1185">Reference proteome</keyword>
<dbReference type="SUPFAM" id="SSF49785">
    <property type="entry name" value="Galactose-binding domain-like"/>
    <property type="match status" value="1"/>
</dbReference>